<dbReference type="EMBL" id="BJYT01000004">
    <property type="protein sequence ID" value="GEO08990.1"/>
    <property type="molecule type" value="Genomic_DNA"/>
</dbReference>
<comment type="caution">
    <text evidence="1">The sequence shown here is derived from an EMBL/GenBank/DDBJ whole genome shotgun (WGS) entry which is preliminary data.</text>
</comment>
<accession>A0A512BAL4</accession>
<sequence length="65" mass="7186">MQMNLIIIASLNWKSASLGLGENTIGSRKKHAHAATCTVIVKSLLFKVKVGFRVKIRFVLAISKF</sequence>
<evidence type="ECO:0000313" key="2">
    <source>
        <dbReference type="Proteomes" id="UP000321513"/>
    </source>
</evidence>
<dbReference type="Proteomes" id="UP000321513">
    <property type="component" value="Unassembled WGS sequence"/>
</dbReference>
<protein>
    <submittedName>
        <fullName evidence="1">Uncharacterized protein</fullName>
    </submittedName>
</protein>
<proteinExistence type="predicted"/>
<keyword evidence="2" id="KW-1185">Reference proteome</keyword>
<reference evidence="1 2" key="1">
    <citation type="submission" date="2019-07" db="EMBL/GenBank/DDBJ databases">
        <title>Whole genome shotgun sequence of Segetibacter aerophilus NBRC 106135.</title>
        <authorList>
            <person name="Hosoyama A."/>
            <person name="Uohara A."/>
            <person name="Ohji S."/>
            <person name="Ichikawa N."/>
        </authorList>
    </citation>
    <scope>NUCLEOTIDE SEQUENCE [LARGE SCALE GENOMIC DNA]</scope>
    <source>
        <strain evidence="1 2">NBRC 106135</strain>
    </source>
</reference>
<gene>
    <name evidence="1" type="ORF">SAE01_14860</name>
</gene>
<name>A0A512BAL4_9BACT</name>
<evidence type="ECO:0000313" key="1">
    <source>
        <dbReference type="EMBL" id="GEO08990.1"/>
    </source>
</evidence>
<dbReference type="AlphaFoldDB" id="A0A512BAL4"/>
<organism evidence="1 2">
    <name type="scientific">Segetibacter aerophilus</name>
    <dbReference type="NCBI Taxonomy" id="670293"/>
    <lineage>
        <taxon>Bacteria</taxon>
        <taxon>Pseudomonadati</taxon>
        <taxon>Bacteroidota</taxon>
        <taxon>Chitinophagia</taxon>
        <taxon>Chitinophagales</taxon>
        <taxon>Chitinophagaceae</taxon>
        <taxon>Segetibacter</taxon>
    </lineage>
</organism>